<keyword evidence="2" id="KW-1185">Reference proteome</keyword>
<organism evidence="1 2">
    <name type="scientific">Seohaeicola nanhaiensis</name>
    <dbReference type="NCBI Taxonomy" id="1387282"/>
    <lineage>
        <taxon>Bacteria</taxon>
        <taxon>Pseudomonadati</taxon>
        <taxon>Pseudomonadota</taxon>
        <taxon>Alphaproteobacteria</taxon>
        <taxon>Rhodobacterales</taxon>
        <taxon>Roseobacteraceae</taxon>
        <taxon>Seohaeicola</taxon>
    </lineage>
</organism>
<dbReference type="EMBL" id="JBHSGI010000009">
    <property type="protein sequence ID" value="MFC4669191.1"/>
    <property type="molecule type" value="Genomic_DNA"/>
</dbReference>
<name>A0ABV9KGY7_9RHOB</name>
<dbReference type="Gene3D" id="3.30.10.10">
    <property type="entry name" value="Trypsin Inhibitor V, subunit A"/>
    <property type="match status" value="1"/>
</dbReference>
<dbReference type="Proteomes" id="UP001595973">
    <property type="component" value="Unassembled WGS sequence"/>
</dbReference>
<comment type="caution">
    <text evidence="1">The sequence shown here is derived from an EMBL/GenBank/DDBJ whole genome shotgun (WGS) entry which is preliminary data.</text>
</comment>
<evidence type="ECO:0000313" key="2">
    <source>
        <dbReference type="Proteomes" id="UP001595973"/>
    </source>
</evidence>
<evidence type="ECO:0008006" key="3">
    <source>
        <dbReference type="Google" id="ProtNLM"/>
    </source>
</evidence>
<evidence type="ECO:0000313" key="1">
    <source>
        <dbReference type="EMBL" id="MFC4669191.1"/>
    </source>
</evidence>
<sequence length="84" mass="8984">MKRLGLLLILAGCTEAAAPGGDDMACLAPQERALVGQPLSVARAVMPAGTRFVPPDGVITMDYRQDRHNADYDANDIVTRVWCG</sequence>
<dbReference type="RefSeq" id="WP_380717601.1">
    <property type="nucleotide sequence ID" value="NZ_JBHSGI010000009.1"/>
</dbReference>
<protein>
    <recommendedName>
        <fullName evidence="3">Peptidase inhibitor I78 family protein</fullName>
    </recommendedName>
</protein>
<gene>
    <name evidence="1" type="ORF">ACFO5X_11545</name>
</gene>
<reference evidence="2" key="1">
    <citation type="journal article" date="2019" name="Int. J. Syst. Evol. Microbiol.">
        <title>The Global Catalogue of Microorganisms (GCM) 10K type strain sequencing project: providing services to taxonomists for standard genome sequencing and annotation.</title>
        <authorList>
            <consortium name="The Broad Institute Genomics Platform"/>
            <consortium name="The Broad Institute Genome Sequencing Center for Infectious Disease"/>
            <person name="Wu L."/>
            <person name="Ma J."/>
        </authorList>
    </citation>
    <scope>NUCLEOTIDE SEQUENCE [LARGE SCALE GENOMIC DNA]</scope>
    <source>
        <strain evidence="2">CGMCC 4.7283</strain>
    </source>
</reference>
<accession>A0ABV9KGY7</accession>
<proteinExistence type="predicted"/>